<comment type="caution">
    <text evidence="1">The sequence shown here is derived from an EMBL/GenBank/DDBJ whole genome shotgun (WGS) entry which is preliminary data.</text>
</comment>
<reference evidence="1" key="1">
    <citation type="submission" date="2021-05" db="EMBL/GenBank/DDBJ databases">
        <authorList>
            <person name="Pietrasiak N."/>
            <person name="Ward R."/>
            <person name="Stajich J.E."/>
            <person name="Kurbessoian T."/>
        </authorList>
    </citation>
    <scope>NUCLEOTIDE SEQUENCE</scope>
    <source>
        <strain evidence="1">GSE-TBD4-15B</strain>
    </source>
</reference>
<accession>A0A951P902</accession>
<reference evidence="1" key="2">
    <citation type="journal article" date="2022" name="Microbiol. Resour. Announc.">
        <title>Metagenome Sequencing to Explore Phylogenomics of Terrestrial Cyanobacteria.</title>
        <authorList>
            <person name="Ward R.D."/>
            <person name="Stajich J.E."/>
            <person name="Johansen J.R."/>
            <person name="Huntemann M."/>
            <person name="Clum A."/>
            <person name="Foster B."/>
            <person name="Foster B."/>
            <person name="Roux S."/>
            <person name="Palaniappan K."/>
            <person name="Varghese N."/>
            <person name="Mukherjee S."/>
            <person name="Reddy T.B.K."/>
            <person name="Daum C."/>
            <person name="Copeland A."/>
            <person name="Chen I.A."/>
            <person name="Ivanova N.N."/>
            <person name="Kyrpides N.C."/>
            <person name="Shapiro N."/>
            <person name="Eloe-Fadrosh E.A."/>
            <person name="Pietrasiak N."/>
        </authorList>
    </citation>
    <scope>NUCLEOTIDE SEQUENCE</scope>
    <source>
        <strain evidence="1">GSE-TBD4-15B</strain>
    </source>
</reference>
<dbReference type="AlphaFoldDB" id="A0A951P902"/>
<dbReference type="EMBL" id="JAHHHV010000035">
    <property type="protein sequence ID" value="MBW4465221.1"/>
    <property type="molecule type" value="Genomic_DNA"/>
</dbReference>
<evidence type="ECO:0000313" key="2">
    <source>
        <dbReference type="Proteomes" id="UP000707356"/>
    </source>
</evidence>
<organism evidence="1 2">
    <name type="scientific">Pegethrix bostrychoides GSE-TBD4-15B</name>
    <dbReference type="NCBI Taxonomy" id="2839662"/>
    <lineage>
        <taxon>Bacteria</taxon>
        <taxon>Bacillati</taxon>
        <taxon>Cyanobacteriota</taxon>
        <taxon>Cyanophyceae</taxon>
        <taxon>Oculatellales</taxon>
        <taxon>Oculatellaceae</taxon>
        <taxon>Pegethrix</taxon>
    </lineage>
</organism>
<gene>
    <name evidence="1" type="ORF">KME07_07245</name>
</gene>
<name>A0A951P902_9CYAN</name>
<dbReference type="Proteomes" id="UP000707356">
    <property type="component" value="Unassembled WGS sequence"/>
</dbReference>
<protein>
    <submittedName>
        <fullName evidence="1">Uncharacterized protein</fullName>
    </submittedName>
</protein>
<sequence length="101" mass="11193">MVAFSKADLPDSINTVEKLELWAVTLLQHLNPTTTVIEAAGSTDRAVVSQPWFITADATPKWRVISRSSIEVNSNWQRGGKIWNFAVEMSSATIPSEFKSN</sequence>
<evidence type="ECO:0000313" key="1">
    <source>
        <dbReference type="EMBL" id="MBW4465221.1"/>
    </source>
</evidence>
<proteinExistence type="predicted"/>